<dbReference type="Proteomes" id="UP000008783">
    <property type="component" value="Unassembled WGS sequence"/>
</dbReference>
<dbReference type="GeneID" id="10528247"/>
<dbReference type="KEGG" id="pgr:PGTG_02915"/>
<sequence length="148" mass="15881">MLTGTGKSTVDLDRHQLCHEKRKPNTGYSSVSVAVAEDRLLYDHSRGLSRPPEAQGLSELTNAGPGPAGLVVGNVPSLSNEGTVISQQKRGEGAIVEVTCSKRRARLQKPHCKVRMQVGRVDPSGTRDPAGHGAGLDMYWVKSNPARE</sequence>
<gene>
    <name evidence="2" type="ORF">PGTG_02915</name>
</gene>
<evidence type="ECO:0000256" key="1">
    <source>
        <dbReference type="SAM" id="MobiDB-lite"/>
    </source>
</evidence>
<feature type="region of interest" description="Disordered" evidence="1">
    <location>
        <begin position="46"/>
        <end position="65"/>
    </location>
</feature>
<accession>E3JWP9</accession>
<dbReference type="EMBL" id="DS178265">
    <property type="protein sequence ID" value="EFP76474.2"/>
    <property type="molecule type" value="Genomic_DNA"/>
</dbReference>
<evidence type="ECO:0000313" key="2">
    <source>
        <dbReference type="EMBL" id="EFP76474.2"/>
    </source>
</evidence>
<dbReference type="RefSeq" id="XP_003320893.2">
    <property type="nucleotide sequence ID" value="XM_003320845.2"/>
</dbReference>
<dbReference type="VEuPathDB" id="FungiDB:PGTG_02915"/>
<feature type="region of interest" description="Disordered" evidence="1">
    <location>
        <begin position="118"/>
        <end position="148"/>
    </location>
</feature>
<reference evidence="2" key="2">
    <citation type="submission" date="2012-02" db="EMBL/GenBank/DDBJ databases">
        <title>The Genome Sequence of Puccinia graminis f. sp. tritici Strain CRL 75-36-700-3.</title>
        <authorList>
            <consortium name="The Broad Institute Genome Sequencing Platform"/>
            <person name="Birren B."/>
            <person name="Lander E."/>
            <person name="Galagan J."/>
            <person name="Nusbaum C."/>
            <person name="Devon K."/>
            <person name="Cuomo C."/>
            <person name="Jaffe D."/>
            <person name="Butler J."/>
            <person name="Alvarez P."/>
            <person name="Gnerre S."/>
            <person name="Grabherr M."/>
            <person name="Mauceli E."/>
            <person name="Brockman W."/>
            <person name="Young S."/>
            <person name="LaButti K."/>
            <person name="Sykes S."/>
            <person name="DeCaprio D."/>
            <person name="Crawford M."/>
            <person name="Koehrsen M."/>
            <person name="Engels R."/>
            <person name="Montgomery P."/>
            <person name="Pearson M."/>
            <person name="Howarth C."/>
            <person name="Larson L."/>
            <person name="White J."/>
            <person name="Zeng Q."/>
            <person name="Kodira C."/>
            <person name="Yandava C."/>
            <person name="Alvarado L."/>
            <person name="O'Leary S."/>
            <person name="Szabo L."/>
            <person name="Dean R."/>
            <person name="Schein J."/>
        </authorList>
    </citation>
    <scope>NUCLEOTIDE SEQUENCE</scope>
    <source>
        <strain evidence="2">CRL 75-36-700-3</strain>
    </source>
</reference>
<dbReference type="AlphaFoldDB" id="E3JWP9"/>
<proteinExistence type="predicted"/>
<name>E3JWP9_PUCGT</name>
<dbReference type="InParanoid" id="E3JWP9"/>
<protein>
    <submittedName>
        <fullName evidence="2">Uncharacterized protein</fullName>
    </submittedName>
</protein>
<organism evidence="2 3">
    <name type="scientific">Puccinia graminis f. sp. tritici (strain CRL 75-36-700-3 / race SCCL)</name>
    <name type="common">Black stem rust fungus</name>
    <dbReference type="NCBI Taxonomy" id="418459"/>
    <lineage>
        <taxon>Eukaryota</taxon>
        <taxon>Fungi</taxon>
        <taxon>Dikarya</taxon>
        <taxon>Basidiomycota</taxon>
        <taxon>Pucciniomycotina</taxon>
        <taxon>Pucciniomycetes</taxon>
        <taxon>Pucciniales</taxon>
        <taxon>Pucciniaceae</taxon>
        <taxon>Puccinia</taxon>
    </lineage>
</organism>
<reference key="1">
    <citation type="submission" date="2007-01" db="EMBL/GenBank/DDBJ databases">
        <title>The Genome Sequence of Puccinia graminis f. sp. tritici Strain CRL 75-36-700-3.</title>
        <authorList>
            <consortium name="The Broad Institute Genome Sequencing Platform"/>
            <person name="Birren B."/>
            <person name="Lander E."/>
            <person name="Galagan J."/>
            <person name="Nusbaum C."/>
            <person name="Devon K."/>
            <person name="Cuomo C."/>
            <person name="Jaffe D."/>
            <person name="Butler J."/>
            <person name="Alvarez P."/>
            <person name="Gnerre S."/>
            <person name="Grabherr M."/>
            <person name="Mauceli E."/>
            <person name="Brockman W."/>
            <person name="Young S."/>
            <person name="LaButti K."/>
            <person name="Sykes S."/>
            <person name="DeCaprio D."/>
            <person name="Crawford M."/>
            <person name="Koehrsen M."/>
            <person name="Engels R."/>
            <person name="Montgomery P."/>
            <person name="Pearson M."/>
            <person name="Howarth C."/>
            <person name="Larson L."/>
            <person name="White J."/>
            <person name="Zeng Q."/>
            <person name="Kodira C."/>
            <person name="Yandava C."/>
            <person name="Alvarado L."/>
            <person name="O'Leary S."/>
            <person name="Szabo L."/>
            <person name="Dean R."/>
            <person name="Schein J."/>
        </authorList>
    </citation>
    <scope>NUCLEOTIDE SEQUENCE</scope>
    <source>
        <strain>CRL 75-36-700-3</strain>
    </source>
</reference>
<evidence type="ECO:0000313" key="3">
    <source>
        <dbReference type="Proteomes" id="UP000008783"/>
    </source>
</evidence>
<dbReference type="HOGENOM" id="CLU_1759721_0_0_1"/>
<keyword evidence="3" id="KW-1185">Reference proteome</keyword>